<evidence type="ECO:0000313" key="3">
    <source>
        <dbReference type="EMBL" id="RHL85003.1"/>
    </source>
</evidence>
<comment type="caution">
    <text evidence="2">The sequence shown here is derived from an EMBL/GenBank/DDBJ whole genome shotgun (WGS) entry which is preliminary data.</text>
</comment>
<name>A0A415H1T9_9FIRM</name>
<dbReference type="InterPro" id="IPR000257">
    <property type="entry name" value="Uroporphyrinogen_deCOase"/>
</dbReference>
<dbReference type="Proteomes" id="UP000283325">
    <property type="component" value="Unassembled WGS sequence"/>
</dbReference>
<evidence type="ECO:0000313" key="2">
    <source>
        <dbReference type="EMBL" id="RHK60131.1"/>
    </source>
</evidence>
<dbReference type="GO" id="GO:0004853">
    <property type="term" value="F:uroporphyrinogen decarboxylase activity"/>
    <property type="evidence" value="ECO:0007669"/>
    <property type="project" value="InterPro"/>
</dbReference>
<dbReference type="InterPro" id="IPR038071">
    <property type="entry name" value="UROD/MetE-like_sf"/>
</dbReference>
<dbReference type="Gene3D" id="3.20.20.210">
    <property type="match status" value="1"/>
</dbReference>
<proteinExistence type="predicted"/>
<reference evidence="4 5" key="1">
    <citation type="submission" date="2018-08" db="EMBL/GenBank/DDBJ databases">
        <title>A genome reference for cultivated species of the human gut microbiota.</title>
        <authorList>
            <person name="Zou Y."/>
            <person name="Xue W."/>
            <person name="Luo G."/>
        </authorList>
    </citation>
    <scope>NUCLEOTIDE SEQUENCE [LARGE SCALE GENOMIC DNA]</scope>
    <source>
        <strain evidence="3 4">AF36-1BH</strain>
        <strain evidence="2 5">AF42-21</strain>
    </source>
</reference>
<evidence type="ECO:0000313" key="4">
    <source>
        <dbReference type="Proteomes" id="UP000283325"/>
    </source>
</evidence>
<evidence type="ECO:0000313" key="5">
    <source>
        <dbReference type="Proteomes" id="UP000284152"/>
    </source>
</evidence>
<dbReference type="InterPro" id="IPR052024">
    <property type="entry name" value="Methanogen_methyltrans"/>
</dbReference>
<dbReference type="EMBL" id="QRNS01000037">
    <property type="protein sequence ID" value="RHK60131.1"/>
    <property type="molecule type" value="Genomic_DNA"/>
</dbReference>
<sequence length="382" mass="42545">MINNTIYRENLEYFADIRKDDQMTPIERSNALAKGEEVDRMPVQMMADLVLPDLIGTTLKESELSAKSKAELQIAAYHLFGFDGIGMMHGLYSLPMAMGGKYTESDHMTKSLTEPPIKDIHDFSGLDLDCIKLENDDAAYKAFDAIRYIQDAVGDEITCGMNFTAPFTVATGVVGVEPFLTACAREPEIAFQVLDFVVQAQCKLAKSFLEAGITVGTSDPVASCTVINPKMYRKYAKPYEMKFAEFCSSYTGRPMSIHICGNTTKILKDVADAGFVTFSLDNMVDLEVAKEKIGDQVHLVGNVDPVAIMMQATPDEVRADVRKCYRKAWDSPKGFTIHSGCDMPYGTPKENMKAYLDEAKKCAKEQAHAYKNPKEHHIWDEK</sequence>
<dbReference type="PANTHER" id="PTHR47099:SF1">
    <property type="entry name" value="METHYLCOBAMIDE:COM METHYLTRANSFERASE MTBA"/>
    <property type="match status" value="1"/>
</dbReference>
<feature type="domain" description="Uroporphyrinogen decarboxylase (URO-D)" evidence="1">
    <location>
        <begin position="25"/>
        <end position="361"/>
    </location>
</feature>
<dbReference type="SUPFAM" id="SSF51726">
    <property type="entry name" value="UROD/MetE-like"/>
    <property type="match status" value="1"/>
</dbReference>
<evidence type="ECO:0000259" key="1">
    <source>
        <dbReference type="Pfam" id="PF01208"/>
    </source>
</evidence>
<dbReference type="RefSeq" id="WP_117657751.1">
    <property type="nucleotide sequence ID" value="NZ_JAQDGW010000006.1"/>
</dbReference>
<dbReference type="GO" id="GO:0006779">
    <property type="term" value="P:porphyrin-containing compound biosynthetic process"/>
    <property type="evidence" value="ECO:0007669"/>
    <property type="project" value="InterPro"/>
</dbReference>
<dbReference type="Pfam" id="PF01208">
    <property type="entry name" value="URO-D"/>
    <property type="match status" value="1"/>
</dbReference>
<protein>
    <recommendedName>
        <fullName evidence="1">Uroporphyrinogen decarboxylase (URO-D) domain-containing protein</fullName>
    </recommendedName>
</protein>
<organism evidence="2 5">
    <name type="scientific">Dorea formicigenerans</name>
    <dbReference type="NCBI Taxonomy" id="39486"/>
    <lineage>
        <taxon>Bacteria</taxon>
        <taxon>Bacillati</taxon>
        <taxon>Bacillota</taxon>
        <taxon>Clostridia</taxon>
        <taxon>Lachnospirales</taxon>
        <taxon>Lachnospiraceae</taxon>
        <taxon>Dorea</taxon>
    </lineage>
</organism>
<dbReference type="PANTHER" id="PTHR47099">
    <property type="entry name" value="METHYLCOBAMIDE:COM METHYLTRANSFERASE MTBA"/>
    <property type="match status" value="1"/>
</dbReference>
<gene>
    <name evidence="2" type="ORF">DW054_14935</name>
    <name evidence="3" type="ORF">DWZ98_14660</name>
</gene>
<dbReference type="EMBL" id="QRPD01000016">
    <property type="protein sequence ID" value="RHL85003.1"/>
    <property type="molecule type" value="Genomic_DNA"/>
</dbReference>
<accession>A0A415H1T9</accession>
<dbReference type="Proteomes" id="UP000284152">
    <property type="component" value="Unassembled WGS sequence"/>
</dbReference>
<dbReference type="AlphaFoldDB" id="A0A415H1T9"/>
<dbReference type="CDD" id="cd03465">
    <property type="entry name" value="URO-D_like"/>
    <property type="match status" value="1"/>
</dbReference>